<organism evidence="2">
    <name type="scientific">Siphoviridae sp. ctPsO101</name>
    <dbReference type="NCBI Taxonomy" id="2825487"/>
    <lineage>
        <taxon>Viruses</taxon>
        <taxon>Duplodnaviria</taxon>
        <taxon>Heunggongvirae</taxon>
        <taxon>Uroviricota</taxon>
        <taxon>Caudoviricetes</taxon>
    </lineage>
</organism>
<reference evidence="2" key="1">
    <citation type="journal article" date="2021" name="Proc. Natl. Acad. Sci. U.S.A.">
        <title>A Catalog of Tens of Thousands of Viruses from Human Metagenomes Reveals Hidden Associations with Chronic Diseases.</title>
        <authorList>
            <person name="Tisza M.J."/>
            <person name="Buck C.B."/>
        </authorList>
    </citation>
    <scope>NUCLEOTIDE SEQUENCE</scope>
    <source>
        <strain evidence="2">CtPsO101</strain>
    </source>
</reference>
<keyword evidence="1" id="KW-1133">Transmembrane helix</keyword>
<keyword evidence="1" id="KW-0812">Transmembrane</keyword>
<dbReference type="EMBL" id="BK015523">
    <property type="protein sequence ID" value="DAE10978.1"/>
    <property type="molecule type" value="Genomic_DNA"/>
</dbReference>
<accession>A0A8S5PVQ3</accession>
<keyword evidence="1" id="KW-0472">Membrane</keyword>
<sequence>MTPYHLLVDSKTIIRRYKTFVNKFLLIFSTLYVIIISERRGESE</sequence>
<protein>
    <submittedName>
        <fullName evidence="2">Uncharacterized protein</fullName>
    </submittedName>
</protein>
<evidence type="ECO:0000313" key="2">
    <source>
        <dbReference type="EMBL" id="DAE10978.1"/>
    </source>
</evidence>
<proteinExistence type="predicted"/>
<name>A0A8S5PVQ3_9CAUD</name>
<feature type="transmembrane region" description="Helical" evidence="1">
    <location>
        <begin position="20"/>
        <end position="37"/>
    </location>
</feature>
<evidence type="ECO:0000256" key="1">
    <source>
        <dbReference type="SAM" id="Phobius"/>
    </source>
</evidence>